<dbReference type="GeneID" id="31015233"/>
<dbReference type="Proteomes" id="UP000183809">
    <property type="component" value="Unassembled WGS sequence"/>
</dbReference>
<reference evidence="2 3" key="1">
    <citation type="submission" date="2016-10" db="EMBL/GenBank/DDBJ databases">
        <title>Proteomics and genomics reveal pathogen-plant mechanisms compatible with a hemibiotrophic lifestyle of Diplodia corticola.</title>
        <authorList>
            <person name="Fernandes I."/>
            <person name="De Jonge R."/>
            <person name="Van De Peer Y."/>
            <person name="Devreese B."/>
            <person name="Alves A."/>
            <person name="Esteves A.C."/>
        </authorList>
    </citation>
    <scope>NUCLEOTIDE SEQUENCE [LARGE SCALE GENOMIC DNA]</scope>
    <source>
        <strain evidence="2 3">CBS 112549</strain>
    </source>
</reference>
<dbReference type="STRING" id="236234.A0A1J9QWE6"/>
<feature type="compositionally biased region" description="Acidic residues" evidence="1">
    <location>
        <begin position="374"/>
        <end position="407"/>
    </location>
</feature>
<comment type="caution">
    <text evidence="2">The sequence shown here is derived from an EMBL/GenBank/DDBJ whole genome shotgun (WGS) entry which is preliminary data.</text>
</comment>
<organism evidence="2 3">
    <name type="scientific">Diplodia corticola</name>
    <dbReference type="NCBI Taxonomy" id="236234"/>
    <lineage>
        <taxon>Eukaryota</taxon>
        <taxon>Fungi</taxon>
        <taxon>Dikarya</taxon>
        <taxon>Ascomycota</taxon>
        <taxon>Pezizomycotina</taxon>
        <taxon>Dothideomycetes</taxon>
        <taxon>Dothideomycetes incertae sedis</taxon>
        <taxon>Botryosphaeriales</taxon>
        <taxon>Botryosphaeriaceae</taxon>
        <taxon>Diplodia</taxon>
    </lineage>
</organism>
<gene>
    <name evidence="2" type="ORF">BKCO1_3600098</name>
</gene>
<feature type="region of interest" description="Disordered" evidence="1">
    <location>
        <begin position="355"/>
        <end position="457"/>
    </location>
</feature>
<evidence type="ECO:0000313" key="3">
    <source>
        <dbReference type="Proteomes" id="UP000183809"/>
    </source>
</evidence>
<evidence type="ECO:0000256" key="1">
    <source>
        <dbReference type="SAM" id="MobiDB-lite"/>
    </source>
</evidence>
<name>A0A1J9QWE6_9PEZI</name>
<dbReference type="OrthoDB" id="3944762at2759"/>
<accession>A0A1J9QWE6</accession>
<dbReference type="RefSeq" id="XP_020129012.1">
    <property type="nucleotide sequence ID" value="XM_020274972.1"/>
</dbReference>
<proteinExistence type="predicted"/>
<protein>
    <submittedName>
        <fullName evidence="2">Nuclear pore protein</fullName>
    </submittedName>
</protein>
<evidence type="ECO:0000313" key="2">
    <source>
        <dbReference type="EMBL" id="OJD32752.1"/>
    </source>
</evidence>
<dbReference type="AlphaFoldDB" id="A0A1J9QWE6"/>
<dbReference type="EMBL" id="MNUE01000036">
    <property type="protein sequence ID" value="OJD32752.1"/>
    <property type="molecule type" value="Genomic_DNA"/>
</dbReference>
<keyword evidence="3" id="KW-1185">Reference proteome</keyword>
<sequence length="457" mass="52173">MAKRKSKARGPTVTYFDPDGDTRLVLNEGEADEKTFVVSWKTVSAFCDSWDRMLNPDGHPGDASHKCLISLPDDDWRGLQIILNIAHQNFDRVPQDISFRDLVAVAVLTEKYGATRLVPPWTKKWLRQWRKRANQSGYEEWLYVAWAFGQDRAFKTGTKRLVLEYGGLLDGTMLKSDEETIDLIVNPRHFPPGIIESIHFVRDMILDSILEDVYEVLNQYVLPTCQVGGPAGRACNAMVCGSLFSQLRKLGLWPDKITARKTLWSPKELVQKLRAVKVMTPSKEYKIVGDSEDHSSCAPIQQKFREIIDMWYNSEVAESAVREHHIGHMRRKREELLGINSSNGRKRKWGESFEQLAQEESSAAGEANVAQMDQEVDEQEGEESTGDDQYGEDESSNEVIKEEDENSNEVIKEEDGHNGEYWSFSEYSRSPVGDDDRDGGSQEDNLMYVKKEDEEDY</sequence>